<dbReference type="SUPFAM" id="SSF57667">
    <property type="entry name" value="beta-beta-alpha zinc fingers"/>
    <property type="match status" value="1"/>
</dbReference>
<accession>A0ABR3Y3Y4</accession>
<dbReference type="SMART" id="SM00355">
    <property type="entry name" value="ZnF_C2H2"/>
    <property type="match status" value="5"/>
</dbReference>
<dbReference type="PANTHER" id="PTHR24409:SF356">
    <property type="entry name" value="C2H2 FINGER DOMAIN TRANSCRIPTION FACTOR (EUROFUNG)"/>
    <property type="match status" value="1"/>
</dbReference>
<feature type="domain" description="C2H2-type" evidence="7">
    <location>
        <begin position="242"/>
        <end position="273"/>
    </location>
</feature>
<reference evidence="8 9" key="1">
    <citation type="journal article" date="2024" name="Commun. Biol.">
        <title>Comparative genomic analysis of thermophilic fungi reveals convergent evolutionary adaptations and gene losses.</title>
        <authorList>
            <person name="Steindorff A.S."/>
            <person name="Aguilar-Pontes M.V."/>
            <person name="Robinson A.J."/>
            <person name="Andreopoulos B."/>
            <person name="LaButti K."/>
            <person name="Kuo A."/>
            <person name="Mondo S."/>
            <person name="Riley R."/>
            <person name="Otillar R."/>
            <person name="Haridas S."/>
            <person name="Lipzen A."/>
            <person name="Grimwood J."/>
            <person name="Schmutz J."/>
            <person name="Clum A."/>
            <person name="Reid I.D."/>
            <person name="Moisan M.C."/>
            <person name="Butler G."/>
            <person name="Nguyen T.T.M."/>
            <person name="Dewar K."/>
            <person name="Conant G."/>
            <person name="Drula E."/>
            <person name="Henrissat B."/>
            <person name="Hansel C."/>
            <person name="Singer S."/>
            <person name="Hutchinson M.I."/>
            <person name="de Vries R.P."/>
            <person name="Natvig D.O."/>
            <person name="Powell A.J."/>
            <person name="Tsang A."/>
            <person name="Grigoriev I.V."/>
        </authorList>
    </citation>
    <scope>NUCLEOTIDE SEQUENCE [LARGE SCALE GENOMIC DNA]</scope>
    <source>
        <strain evidence="8 9">ATCC 24622</strain>
    </source>
</reference>
<proteinExistence type="predicted"/>
<dbReference type="EMBL" id="JAZHXJ010000011">
    <property type="protein sequence ID" value="KAL1882991.1"/>
    <property type="molecule type" value="Genomic_DNA"/>
</dbReference>
<evidence type="ECO:0000259" key="7">
    <source>
        <dbReference type="PROSITE" id="PS50157"/>
    </source>
</evidence>
<dbReference type="PROSITE" id="PS50157">
    <property type="entry name" value="ZINC_FINGER_C2H2_2"/>
    <property type="match status" value="2"/>
</dbReference>
<dbReference type="Proteomes" id="UP001586593">
    <property type="component" value="Unassembled WGS sequence"/>
</dbReference>
<comment type="caution">
    <text evidence="8">The sequence shown here is derived from an EMBL/GenBank/DDBJ whole genome shotgun (WGS) entry which is preliminary data.</text>
</comment>
<name>A0ABR3Y3Y4_9PEZI</name>
<feature type="compositionally biased region" description="Polar residues" evidence="6">
    <location>
        <begin position="192"/>
        <end position="215"/>
    </location>
</feature>
<sequence>MDANGVKCPECEEMFQDHMALISHLKDEFQAGHGHRHCYICGRYFHTEEGLRRHVAEFHATAQDLNCPGCDRKFARLGTLMEHIETDACKVFDSTKLAMRRDQKLVFARALQARHRGDFFDPHAASTPIQSSGSGFGRYLNPAMAVSQQGHGATIPKAEATVRPNPLLFETRPAGFSGAAETPYSQLEKPSDLTSGQQEQDLTAKQASTDPTRLPNQHRDLHNPKRPGFDPAKYYVTYIKKYQCPHQTCGKCLPTAAGFINHLESPAHSSKRYHCPSCYRWFNSVAALTQHCESQGVRCNIRASDNFRPFLDQLTAGIADVRGVHDKDGTNRYVVPKDVSRTFDSKGAEQHVAVQTWAGEEQNNDGESGKTSVN</sequence>
<evidence type="ECO:0000256" key="5">
    <source>
        <dbReference type="PROSITE-ProRule" id="PRU00042"/>
    </source>
</evidence>
<feature type="region of interest" description="Disordered" evidence="6">
    <location>
        <begin position="169"/>
        <end position="228"/>
    </location>
</feature>
<organism evidence="8 9">
    <name type="scientific">Phialemonium thermophilum</name>
    <dbReference type="NCBI Taxonomy" id="223376"/>
    <lineage>
        <taxon>Eukaryota</taxon>
        <taxon>Fungi</taxon>
        <taxon>Dikarya</taxon>
        <taxon>Ascomycota</taxon>
        <taxon>Pezizomycotina</taxon>
        <taxon>Sordariomycetes</taxon>
        <taxon>Sordariomycetidae</taxon>
        <taxon>Cephalothecales</taxon>
        <taxon>Cephalothecaceae</taxon>
        <taxon>Phialemonium</taxon>
    </lineage>
</organism>
<keyword evidence="3 5" id="KW-0863">Zinc-finger</keyword>
<keyword evidence="2" id="KW-0677">Repeat</keyword>
<dbReference type="PROSITE" id="PS00028">
    <property type="entry name" value="ZINC_FINGER_C2H2_1"/>
    <property type="match status" value="2"/>
</dbReference>
<evidence type="ECO:0000256" key="3">
    <source>
        <dbReference type="ARBA" id="ARBA00022771"/>
    </source>
</evidence>
<protein>
    <recommendedName>
        <fullName evidence="7">C2H2-type domain-containing protein</fullName>
    </recommendedName>
</protein>
<keyword evidence="1" id="KW-0479">Metal-binding</keyword>
<gene>
    <name evidence="8" type="ORF">VTK73DRAFT_513</name>
</gene>
<evidence type="ECO:0000256" key="4">
    <source>
        <dbReference type="ARBA" id="ARBA00022833"/>
    </source>
</evidence>
<feature type="domain" description="C2H2-type" evidence="7">
    <location>
        <begin position="36"/>
        <end position="64"/>
    </location>
</feature>
<keyword evidence="4" id="KW-0862">Zinc</keyword>
<evidence type="ECO:0000256" key="6">
    <source>
        <dbReference type="SAM" id="MobiDB-lite"/>
    </source>
</evidence>
<dbReference type="InterPro" id="IPR036236">
    <property type="entry name" value="Znf_C2H2_sf"/>
</dbReference>
<evidence type="ECO:0000313" key="8">
    <source>
        <dbReference type="EMBL" id="KAL1882991.1"/>
    </source>
</evidence>
<evidence type="ECO:0000256" key="2">
    <source>
        <dbReference type="ARBA" id="ARBA00022737"/>
    </source>
</evidence>
<dbReference type="Gene3D" id="3.30.160.60">
    <property type="entry name" value="Classic Zinc Finger"/>
    <property type="match status" value="2"/>
</dbReference>
<dbReference type="PANTHER" id="PTHR24409">
    <property type="entry name" value="ZINC FINGER PROTEIN 142"/>
    <property type="match status" value="1"/>
</dbReference>
<evidence type="ECO:0000313" key="9">
    <source>
        <dbReference type="Proteomes" id="UP001586593"/>
    </source>
</evidence>
<keyword evidence="9" id="KW-1185">Reference proteome</keyword>
<dbReference type="InterPro" id="IPR013087">
    <property type="entry name" value="Znf_C2H2_type"/>
</dbReference>
<dbReference type="Pfam" id="PF00096">
    <property type="entry name" value="zf-C2H2"/>
    <property type="match status" value="1"/>
</dbReference>
<evidence type="ECO:0000256" key="1">
    <source>
        <dbReference type="ARBA" id="ARBA00022723"/>
    </source>
</evidence>